<dbReference type="HOGENOM" id="CLU_3222038_0_0_9"/>
<organism evidence="1 2">
    <name type="scientific">Shuttleworthella satelles DSM 14600</name>
    <dbReference type="NCBI Taxonomy" id="626523"/>
    <lineage>
        <taxon>Bacteria</taxon>
        <taxon>Bacillati</taxon>
        <taxon>Bacillota</taxon>
        <taxon>Clostridia</taxon>
        <taxon>Lachnospirales</taxon>
        <taxon>Lachnospiraceae</taxon>
        <taxon>Shuttleworthella</taxon>
    </lineage>
</organism>
<accession>C4GAI8</accession>
<comment type="caution">
    <text evidence="1">The sequence shown here is derived from an EMBL/GenBank/DDBJ whole genome shotgun (WGS) entry which is preliminary data.</text>
</comment>
<name>C4GAI8_9FIRM</name>
<sequence>MTTLSSQRNESILYHPCQRLLSHSFSITSSYKIQAKLLFFFFPL</sequence>
<proteinExistence type="predicted"/>
<reference evidence="1" key="1">
    <citation type="submission" date="2009-04" db="EMBL/GenBank/DDBJ databases">
        <authorList>
            <person name="Weinstock G."/>
            <person name="Sodergren E."/>
            <person name="Clifton S."/>
            <person name="Fulton L."/>
            <person name="Fulton B."/>
            <person name="Courtney L."/>
            <person name="Fronick C."/>
            <person name="Harrison M."/>
            <person name="Strong C."/>
            <person name="Farmer C."/>
            <person name="Delahaunty K."/>
            <person name="Markovic C."/>
            <person name="Hall O."/>
            <person name="Minx P."/>
            <person name="Tomlinson C."/>
            <person name="Mitreva M."/>
            <person name="Nelson J."/>
            <person name="Hou S."/>
            <person name="Wollam A."/>
            <person name="Pepin K.H."/>
            <person name="Johnson M."/>
            <person name="Bhonagiri V."/>
            <person name="Nash W.E."/>
            <person name="Warren W."/>
            <person name="Chinwalla A."/>
            <person name="Mardis E.R."/>
            <person name="Wilson R.K."/>
        </authorList>
    </citation>
    <scope>NUCLEOTIDE SEQUENCE [LARGE SCALE GENOMIC DNA]</scope>
    <source>
        <strain evidence="1">DSM 14600</strain>
    </source>
</reference>
<dbReference type="STRING" id="626523.GCWU000342_00940"/>
<gene>
    <name evidence="1" type="ORF">GCWU000342_00940</name>
</gene>
<protein>
    <submittedName>
        <fullName evidence="1">Uncharacterized protein</fullName>
    </submittedName>
</protein>
<keyword evidence="2" id="KW-1185">Reference proteome</keyword>
<dbReference type="Proteomes" id="UP000003494">
    <property type="component" value="Unassembled WGS sequence"/>
</dbReference>
<evidence type="ECO:0000313" key="1">
    <source>
        <dbReference type="EMBL" id="EEP28132.1"/>
    </source>
</evidence>
<dbReference type="AlphaFoldDB" id="C4GAI8"/>
<dbReference type="EMBL" id="ACIP02000002">
    <property type="protein sequence ID" value="EEP28132.1"/>
    <property type="molecule type" value="Genomic_DNA"/>
</dbReference>
<evidence type="ECO:0000313" key="2">
    <source>
        <dbReference type="Proteomes" id="UP000003494"/>
    </source>
</evidence>